<dbReference type="OrthoDB" id="9789567at2"/>
<organism evidence="10 11">
    <name type="scientific">Pontibacillus marinus BH030004 = DSM 16465</name>
    <dbReference type="NCBI Taxonomy" id="1385511"/>
    <lineage>
        <taxon>Bacteria</taxon>
        <taxon>Bacillati</taxon>
        <taxon>Bacillota</taxon>
        <taxon>Bacilli</taxon>
        <taxon>Bacillales</taxon>
        <taxon>Bacillaceae</taxon>
        <taxon>Pontibacillus</taxon>
    </lineage>
</organism>
<comment type="catalytic activity">
    <reaction evidence="9">
        <text>7-carboxy-7-carbaguanine + NH4(+) + 2 ATP = 7-cyano-7-carbaguanine + 2 AMP + 2 diphosphate + 2 H(+)</text>
        <dbReference type="Rhea" id="RHEA:27982"/>
        <dbReference type="ChEBI" id="CHEBI:15378"/>
        <dbReference type="ChEBI" id="CHEBI:28938"/>
        <dbReference type="ChEBI" id="CHEBI:30616"/>
        <dbReference type="ChEBI" id="CHEBI:33019"/>
        <dbReference type="ChEBI" id="CHEBI:45075"/>
        <dbReference type="ChEBI" id="CHEBI:61036"/>
        <dbReference type="ChEBI" id="CHEBI:456215"/>
        <dbReference type="EC" id="6.3.4.20"/>
    </reaction>
</comment>
<comment type="similarity">
    <text evidence="7">Belongs to the QueC family.</text>
</comment>
<dbReference type="Gene3D" id="3.40.50.620">
    <property type="entry name" value="HUPs"/>
    <property type="match status" value="1"/>
</dbReference>
<evidence type="ECO:0000313" key="10">
    <source>
        <dbReference type="EMBL" id="KGX84323.1"/>
    </source>
</evidence>
<evidence type="ECO:0000256" key="8">
    <source>
        <dbReference type="ARBA" id="ARBA00039149"/>
    </source>
</evidence>
<evidence type="ECO:0000256" key="4">
    <source>
        <dbReference type="ARBA" id="ARBA00022741"/>
    </source>
</evidence>
<dbReference type="GO" id="GO:0046872">
    <property type="term" value="F:metal ion binding"/>
    <property type="evidence" value="ECO:0007669"/>
    <property type="project" value="UniProtKB-KW"/>
</dbReference>
<dbReference type="Proteomes" id="UP000030403">
    <property type="component" value="Unassembled WGS sequence"/>
</dbReference>
<keyword evidence="3" id="KW-0479">Metal-binding</keyword>
<dbReference type="PANTHER" id="PTHR42914:SF1">
    <property type="entry name" value="7-CYANO-7-DEAZAGUANINE SYNTHASE"/>
    <property type="match status" value="1"/>
</dbReference>
<accession>A0A0A5FZR2</accession>
<protein>
    <recommendedName>
        <fullName evidence="8">7-cyano-7-deazaguanine synthase</fullName>
        <ecNumber evidence="8">6.3.4.20</ecNumber>
    </recommendedName>
</protein>
<dbReference type="RefSeq" id="WP_027447337.1">
    <property type="nucleotide sequence ID" value="NZ_AULJ01000059.1"/>
</dbReference>
<evidence type="ECO:0000256" key="9">
    <source>
        <dbReference type="ARBA" id="ARBA00047890"/>
    </source>
</evidence>
<keyword evidence="2" id="KW-0436">Ligase</keyword>
<dbReference type="InterPro" id="IPR049676">
    <property type="entry name" value="QatC"/>
</dbReference>
<dbReference type="Pfam" id="PF06508">
    <property type="entry name" value="QueC"/>
    <property type="match status" value="1"/>
</dbReference>
<keyword evidence="11" id="KW-1185">Reference proteome</keyword>
<dbReference type="GO" id="GO:0005524">
    <property type="term" value="F:ATP binding"/>
    <property type="evidence" value="ECO:0007669"/>
    <property type="project" value="UniProtKB-KW"/>
</dbReference>
<dbReference type="STRING" id="1385511.GCA_000425225_03827"/>
<evidence type="ECO:0000256" key="1">
    <source>
        <dbReference type="ARBA" id="ARBA00005061"/>
    </source>
</evidence>
<name>A0A0A5FZR2_9BACI</name>
<evidence type="ECO:0000256" key="5">
    <source>
        <dbReference type="ARBA" id="ARBA00022833"/>
    </source>
</evidence>
<keyword evidence="4" id="KW-0547">Nucleotide-binding</keyword>
<dbReference type="eggNOG" id="COG0603">
    <property type="taxonomic scope" value="Bacteria"/>
</dbReference>
<evidence type="ECO:0000256" key="7">
    <source>
        <dbReference type="ARBA" id="ARBA00037993"/>
    </source>
</evidence>
<dbReference type="GO" id="GO:0016874">
    <property type="term" value="F:ligase activity"/>
    <property type="evidence" value="ECO:0007669"/>
    <property type="project" value="UniProtKB-KW"/>
</dbReference>
<dbReference type="InterPro" id="IPR018317">
    <property type="entry name" value="QueC"/>
</dbReference>
<dbReference type="PANTHER" id="PTHR42914">
    <property type="entry name" value="7-CYANO-7-DEAZAGUANINE SYNTHASE"/>
    <property type="match status" value="1"/>
</dbReference>
<dbReference type="AlphaFoldDB" id="A0A0A5FZR2"/>
<gene>
    <name evidence="10" type="ORF">N783_17780</name>
</gene>
<dbReference type="EMBL" id="AVPF01000059">
    <property type="protein sequence ID" value="KGX84323.1"/>
    <property type="molecule type" value="Genomic_DNA"/>
</dbReference>
<comment type="caution">
    <text evidence="10">The sequence shown here is derived from an EMBL/GenBank/DDBJ whole genome shotgun (WGS) entry which is preliminary data.</text>
</comment>
<keyword evidence="5" id="KW-0862">Zinc</keyword>
<sequence>MRKAIFNCKYTEESDYELSKNAFEYNINDSNVFSYTFLKETKTTLPAFYSNTGLDLFYLSLFVYGADRIIKRSSFKDGWTRSFKLNLPVLEKDIWDVNKNHVEKMLSFLTGDKWEINFFSRNLTKDELSVKKKIEDDPENIIIEEFCMFSGGLDSFIGAIDLIEENKQKNKQSGIHFISHYAGGKGTKEFQDILRNKLKSKFGLEGNNFSSYYAVARNGIEDTTRSRSLMFFGHAIALASCMREKVELIIPENGMISLNVPLTNSRLGTSSTRTTHPHYINMLQELLSNLGLKISITNPYQFKTKGEMIKECKNIDFLYENIVNTMSCSHPDIGRMKKEKESCHCGYCLPCVIRRAAVKRAGLEDPTTYRDVNFNSGPTAKLNYSSYSLGLKKQNKNYSFLRIQNSGPIYKDVDYYAFLYKRGLKELSEFLEDL</sequence>
<dbReference type="NCBIfam" id="NF041925">
    <property type="entry name" value="QatC"/>
    <property type="match status" value="1"/>
</dbReference>
<dbReference type="EC" id="6.3.4.20" evidence="8"/>
<reference evidence="10 11" key="1">
    <citation type="submission" date="2013-08" db="EMBL/GenBank/DDBJ databases">
        <authorList>
            <person name="Huang J."/>
            <person name="Wang G."/>
        </authorList>
    </citation>
    <scope>NUCLEOTIDE SEQUENCE [LARGE SCALE GENOMIC DNA]</scope>
    <source>
        <strain evidence="10 11">BH030004</strain>
    </source>
</reference>
<dbReference type="InterPro" id="IPR014729">
    <property type="entry name" value="Rossmann-like_a/b/a_fold"/>
</dbReference>
<evidence type="ECO:0000256" key="6">
    <source>
        <dbReference type="ARBA" id="ARBA00022840"/>
    </source>
</evidence>
<evidence type="ECO:0000256" key="2">
    <source>
        <dbReference type="ARBA" id="ARBA00022598"/>
    </source>
</evidence>
<proteinExistence type="inferred from homology"/>
<evidence type="ECO:0000313" key="11">
    <source>
        <dbReference type="Proteomes" id="UP000030403"/>
    </source>
</evidence>
<evidence type="ECO:0000256" key="3">
    <source>
        <dbReference type="ARBA" id="ARBA00022723"/>
    </source>
</evidence>
<dbReference type="SUPFAM" id="SSF52402">
    <property type="entry name" value="Adenine nucleotide alpha hydrolases-like"/>
    <property type="match status" value="1"/>
</dbReference>
<comment type="pathway">
    <text evidence="1">Purine metabolism; 7-cyano-7-deazaguanine biosynthesis.</text>
</comment>
<keyword evidence="6" id="KW-0067">ATP-binding</keyword>